<keyword evidence="2" id="KW-1185">Reference proteome</keyword>
<dbReference type="Proteomes" id="UP000316801">
    <property type="component" value="Unassembled WGS sequence"/>
</dbReference>
<dbReference type="RefSeq" id="WP_143124444.1">
    <property type="nucleotide sequence ID" value="NZ_VJMG01000016.1"/>
</dbReference>
<name>A0A549TDB5_9HYPH</name>
<gene>
    <name evidence="1" type="ORF">FNA46_07210</name>
</gene>
<evidence type="ECO:0000313" key="2">
    <source>
        <dbReference type="Proteomes" id="UP000316801"/>
    </source>
</evidence>
<comment type="caution">
    <text evidence="1">The sequence shown here is derived from an EMBL/GenBank/DDBJ whole genome shotgun (WGS) entry which is preliminary data.</text>
</comment>
<proteinExistence type="predicted"/>
<evidence type="ECO:0008006" key="3">
    <source>
        <dbReference type="Google" id="ProtNLM"/>
    </source>
</evidence>
<sequence length="108" mass="12570">MQTKLRLDCPAKSLHAAIRYFLGKERNMQRLQMITTGFLDECAAFLARLMRLSRRRDASRCSNRLDAEVMPDRLKADIGMQDGRSDRSRRPLPTAFDAARDVWQRRSL</sequence>
<dbReference type="AlphaFoldDB" id="A0A549TDB5"/>
<dbReference type="EMBL" id="VJMG01000016">
    <property type="protein sequence ID" value="TRL40051.1"/>
    <property type="molecule type" value="Genomic_DNA"/>
</dbReference>
<evidence type="ECO:0000313" key="1">
    <source>
        <dbReference type="EMBL" id="TRL40051.1"/>
    </source>
</evidence>
<protein>
    <recommendedName>
        <fullName evidence="3">DUF1127 domain-containing protein</fullName>
    </recommendedName>
</protein>
<reference evidence="1 2" key="1">
    <citation type="submission" date="2019-07" db="EMBL/GenBank/DDBJ databases">
        <title>Ln-dependent methylotrophs.</title>
        <authorList>
            <person name="Tani A."/>
        </authorList>
    </citation>
    <scope>NUCLEOTIDE SEQUENCE [LARGE SCALE GENOMIC DNA]</scope>
    <source>
        <strain evidence="1 2">SM12</strain>
    </source>
</reference>
<organism evidence="1 2">
    <name type="scientific">Rhizobium straminoryzae</name>
    <dbReference type="NCBI Taxonomy" id="1387186"/>
    <lineage>
        <taxon>Bacteria</taxon>
        <taxon>Pseudomonadati</taxon>
        <taxon>Pseudomonadota</taxon>
        <taxon>Alphaproteobacteria</taxon>
        <taxon>Hyphomicrobiales</taxon>
        <taxon>Rhizobiaceae</taxon>
        <taxon>Rhizobium/Agrobacterium group</taxon>
        <taxon>Rhizobium</taxon>
    </lineage>
</organism>
<accession>A0A549TDB5</accession>